<dbReference type="GO" id="GO:0004497">
    <property type="term" value="F:monooxygenase activity"/>
    <property type="evidence" value="ECO:0007669"/>
    <property type="project" value="UniProtKB-KW"/>
</dbReference>
<dbReference type="PANTHER" id="PTHR47947:SF62">
    <property type="entry name" value="CYTOCHROME P450, FAMILY 81, SUBFAMILY D, POLYPEPTIDE 5"/>
    <property type="match status" value="1"/>
</dbReference>
<evidence type="ECO:0000256" key="3">
    <source>
        <dbReference type="ARBA" id="ARBA00022617"/>
    </source>
</evidence>
<dbReference type="InterPro" id="IPR001128">
    <property type="entry name" value="Cyt_P450"/>
</dbReference>
<evidence type="ECO:0000256" key="7">
    <source>
        <dbReference type="ARBA" id="ARBA00023002"/>
    </source>
</evidence>
<dbReference type="InterPro" id="IPR036396">
    <property type="entry name" value="Cyt_P450_sf"/>
</dbReference>
<dbReference type="Gene3D" id="1.10.630.10">
    <property type="entry name" value="Cytochrome P450"/>
    <property type="match status" value="1"/>
</dbReference>
<organism evidence="12 13">
    <name type="scientific">Durio zibethinus</name>
    <name type="common">Durian</name>
    <dbReference type="NCBI Taxonomy" id="66656"/>
    <lineage>
        <taxon>Eukaryota</taxon>
        <taxon>Viridiplantae</taxon>
        <taxon>Streptophyta</taxon>
        <taxon>Embryophyta</taxon>
        <taxon>Tracheophyta</taxon>
        <taxon>Spermatophyta</taxon>
        <taxon>Magnoliopsida</taxon>
        <taxon>eudicotyledons</taxon>
        <taxon>Gunneridae</taxon>
        <taxon>Pentapetalae</taxon>
        <taxon>rosids</taxon>
        <taxon>malvids</taxon>
        <taxon>Malvales</taxon>
        <taxon>Malvaceae</taxon>
        <taxon>Helicteroideae</taxon>
        <taxon>Durio</taxon>
    </lineage>
</organism>
<proteinExistence type="inferred from homology"/>
<dbReference type="PRINTS" id="PR00463">
    <property type="entry name" value="EP450I"/>
</dbReference>
<keyword evidence="12" id="KW-1185">Reference proteome</keyword>
<evidence type="ECO:0000256" key="4">
    <source>
        <dbReference type="ARBA" id="ARBA00022692"/>
    </source>
</evidence>
<dbReference type="GO" id="GO:0016020">
    <property type="term" value="C:membrane"/>
    <property type="evidence" value="ECO:0007669"/>
    <property type="project" value="UniProtKB-SubCell"/>
</dbReference>
<keyword evidence="10" id="KW-0472">Membrane</keyword>
<evidence type="ECO:0000256" key="2">
    <source>
        <dbReference type="ARBA" id="ARBA00010617"/>
    </source>
</evidence>
<accession>A0A6P6BAK6</accession>
<keyword evidence="7" id="KW-0560">Oxidoreductase</keyword>
<keyword evidence="9" id="KW-0503">Monooxygenase</keyword>
<sequence length="253" mass="29037">MLLYSSLFIPFLVLVFKLLLGTNSKNLPPSLFAIPFLGHLHLLKKPLHRTLHNLSQKYGPVFCLRFGSQLMLVVSSPSAVEEGFSKNDIIFANRPRFTINKYTGYNCTTLATSSYGDHWRNLCRIIKLEVLSSDRLNMSTGIRKDEIKILLRKLYHISGYEFSKIDLRPMFTELTFNVTMRMITGKRHCGEEAAGTEQAKQFGELIEEVFSYAGVSYAGDFLPLFKYFDRQGYVKKVMKFGQKLDLFFQGLID</sequence>
<keyword evidence="4" id="KW-0812">Transmembrane</keyword>
<dbReference type="Pfam" id="PF00067">
    <property type="entry name" value="p450"/>
    <property type="match status" value="1"/>
</dbReference>
<dbReference type="OrthoDB" id="1055148at2759"/>
<evidence type="ECO:0000256" key="1">
    <source>
        <dbReference type="ARBA" id="ARBA00004167"/>
    </source>
</evidence>
<dbReference type="AlphaFoldDB" id="A0A6P6BAK6"/>
<dbReference type="RefSeq" id="XP_022774126.1">
    <property type="nucleotide sequence ID" value="XM_022918391.1"/>
</dbReference>
<dbReference type="KEGG" id="dzi:111316441"/>
<dbReference type="GO" id="GO:0005506">
    <property type="term" value="F:iron ion binding"/>
    <property type="evidence" value="ECO:0007669"/>
    <property type="project" value="InterPro"/>
</dbReference>
<comment type="subcellular location">
    <subcellularLocation>
        <location evidence="1">Membrane</location>
        <topology evidence="1">Single-pass membrane protein</topology>
    </subcellularLocation>
</comment>
<name>A0A6P6BAK6_DURZI</name>
<evidence type="ECO:0000313" key="13">
    <source>
        <dbReference type="RefSeq" id="XP_022774126.1"/>
    </source>
</evidence>
<comment type="similarity">
    <text evidence="2">Belongs to the cytochrome P450 family.</text>
</comment>
<feature type="chain" id="PRO_5028115745" evidence="11">
    <location>
        <begin position="25"/>
        <end position="253"/>
    </location>
</feature>
<dbReference type="InterPro" id="IPR002401">
    <property type="entry name" value="Cyt_P450_E_grp-I"/>
</dbReference>
<keyword evidence="3" id="KW-0349">Heme</keyword>
<protein>
    <submittedName>
        <fullName evidence="13">Cytochrome P450 81E8-like</fullName>
    </submittedName>
</protein>
<dbReference type="Proteomes" id="UP000515121">
    <property type="component" value="Unplaced"/>
</dbReference>
<dbReference type="SUPFAM" id="SSF48264">
    <property type="entry name" value="Cytochrome P450"/>
    <property type="match status" value="1"/>
</dbReference>
<evidence type="ECO:0000256" key="11">
    <source>
        <dbReference type="SAM" id="SignalP"/>
    </source>
</evidence>
<dbReference type="GeneID" id="111316441"/>
<evidence type="ECO:0000256" key="10">
    <source>
        <dbReference type="ARBA" id="ARBA00023136"/>
    </source>
</evidence>
<dbReference type="GO" id="GO:0020037">
    <property type="term" value="F:heme binding"/>
    <property type="evidence" value="ECO:0007669"/>
    <property type="project" value="InterPro"/>
</dbReference>
<evidence type="ECO:0000256" key="9">
    <source>
        <dbReference type="ARBA" id="ARBA00023033"/>
    </source>
</evidence>
<evidence type="ECO:0000313" key="12">
    <source>
        <dbReference type="Proteomes" id="UP000515121"/>
    </source>
</evidence>
<keyword evidence="6" id="KW-1133">Transmembrane helix</keyword>
<dbReference type="InterPro" id="IPR050651">
    <property type="entry name" value="Plant_Cytochrome_P450_Monoox"/>
</dbReference>
<evidence type="ECO:0000256" key="8">
    <source>
        <dbReference type="ARBA" id="ARBA00023004"/>
    </source>
</evidence>
<feature type="signal peptide" evidence="11">
    <location>
        <begin position="1"/>
        <end position="24"/>
    </location>
</feature>
<reference evidence="13" key="1">
    <citation type="submission" date="2025-08" db="UniProtKB">
        <authorList>
            <consortium name="RefSeq"/>
        </authorList>
    </citation>
    <scope>IDENTIFICATION</scope>
    <source>
        <tissue evidence="13">Fruit stalk</tissue>
    </source>
</reference>
<keyword evidence="5" id="KW-0479">Metal-binding</keyword>
<keyword evidence="11" id="KW-0732">Signal</keyword>
<dbReference type="PANTHER" id="PTHR47947">
    <property type="entry name" value="CYTOCHROME P450 82C3-RELATED"/>
    <property type="match status" value="1"/>
</dbReference>
<gene>
    <name evidence="13" type="primary">LOC111316441</name>
</gene>
<dbReference type="GO" id="GO:0016705">
    <property type="term" value="F:oxidoreductase activity, acting on paired donors, with incorporation or reduction of molecular oxygen"/>
    <property type="evidence" value="ECO:0007669"/>
    <property type="project" value="InterPro"/>
</dbReference>
<keyword evidence="8" id="KW-0408">Iron</keyword>
<evidence type="ECO:0000256" key="6">
    <source>
        <dbReference type="ARBA" id="ARBA00022989"/>
    </source>
</evidence>
<evidence type="ECO:0000256" key="5">
    <source>
        <dbReference type="ARBA" id="ARBA00022723"/>
    </source>
</evidence>